<protein>
    <recommendedName>
        <fullName evidence="4">BZIP domain-containing protein</fullName>
    </recommendedName>
</protein>
<name>A0AAD9IPP1_PROWI</name>
<evidence type="ECO:0000256" key="1">
    <source>
        <dbReference type="SAM" id="MobiDB-lite"/>
    </source>
</evidence>
<reference evidence="2" key="1">
    <citation type="submission" date="2021-01" db="EMBL/GenBank/DDBJ databases">
        <authorList>
            <person name="Eckstrom K.M.E."/>
        </authorList>
    </citation>
    <scope>NUCLEOTIDE SEQUENCE</scope>
    <source>
        <strain evidence="2">UVCC 0001</strain>
    </source>
</reference>
<accession>A0AAD9IPP1</accession>
<dbReference type="AlphaFoldDB" id="A0AAD9IPP1"/>
<gene>
    <name evidence="2" type="ORF">QBZ16_000711</name>
</gene>
<dbReference type="EMBL" id="JASFZW010000001">
    <property type="protein sequence ID" value="KAK2080857.1"/>
    <property type="molecule type" value="Genomic_DNA"/>
</dbReference>
<evidence type="ECO:0000313" key="3">
    <source>
        <dbReference type="Proteomes" id="UP001255856"/>
    </source>
</evidence>
<keyword evidence="3" id="KW-1185">Reference proteome</keyword>
<evidence type="ECO:0008006" key="4">
    <source>
        <dbReference type="Google" id="ProtNLM"/>
    </source>
</evidence>
<dbReference type="Proteomes" id="UP001255856">
    <property type="component" value="Unassembled WGS sequence"/>
</dbReference>
<proteinExistence type="predicted"/>
<comment type="caution">
    <text evidence="2">The sequence shown here is derived from an EMBL/GenBank/DDBJ whole genome shotgun (WGS) entry which is preliminary data.</text>
</comment>
<organism evidence="2 3">
    <name type="scientific">Prototheca wickerhamii</name>
    <dbReference type="NCBI Taxonomy" id="3111"/>
    <lineage>
        <taxon>Eukaryota</taxon>
        <taxon>Viridiplantae</taxon>
        <taxon>Chlorophyta</taxon>
        <taxon>core chlorophytes</taxon>
        <taxon>Trebouxiophyceae</taxon>
        <taxon>Chlorellales</taxon>
        <taxon>Chlorellaceae</taxon>
        <taxon>Prototheca</taxon>
    </lineage>
</organism>
<feature type="compositionally biased region" description="Polar residues" evidence="1">
    <location>
        <begin position="14"/>
        <end position="34"/>
    </location>
</feature>
<evidence type="ECO:0000313" key="2">
    <source>
        <dbReference type="EMBL" id="KAK2080857.1"/>
    </source>
</evidence>
<feature type="region of interest" description="Disordered" evidence="1">
    <location>
        <begin position="416"/>
        <end position="438"/>
    </location>
</feature>
<sequence length="475" mass="51980">MLEDLRMAKGAQSPVETHSSSNQEEGTQITSAGFSDSGLDRVSPDEEKKSVRGRKSAKGRSGNAENQARYRARCKAKRSNLEEEYRQTKEALVGERVDYARLTLDASVLSGLLRVRDEYIGALEGFRPEASRASAREAPPATSPQIGVMNSLPTFKLNRALHESIKDYMRVVEAMFQTLAREAGAGPGAVPPSAPLSYEAMLALGRDLGRMEEADYVRESAAFLQKASEVLTEYEMTGNRGALMAMRPVWERMATVHIVAMAVRPDLVRTQMIGPVARVITGAEREELRQRLRLTPRQLATLRRNHEHHLSVLGAVCAERNHAWRQAAEALSTAVRPRESMGSMMEGYLTSLQVAAGLEKYADTLFAVASSYCRELFGSLSVEQSLRWMVCMPKSFAETTTTIEYILKRSEEEARARAAEDAASSADSSSERGPEPAGVGAGLSLCNVTQWLDIPHGATGMGGSRTPVIISLPTE</sequence>
<feature type="compositionally biased region" description="Basic and acidic residues" evidence="1">
    <location>
        <begin position="38"/>
        <end position="50"/>
    </location>
</feature>
<feature type="region of interest" description="Disordered" evidence="1">
    <location>
        <begin position="1"/>
        <end position="71"/>
    </location>
</feature>